<dbReference type="PROSITE" id="PS01282">
    <property type="entry name" value="BIR_REPEAT_1"/>
    <property type="match status" value="1"/>
</dbReference>
<dbReference type="InterPro" id="IPR011029">
    <property type="entry name" value="DEATH-like_dom_sf"/>
</dbReference>
<dbReference type="EC" id="2.3.2.27" evidence="4"/>
<dbReference type="Pfam" id="PF13920">
    <property type="entry name" value="zf-C3HC4_3"/>
    <property type="match status" value="1"/>
</dbReference>
<keyword evidence="7" id="KW-0646">Protease inhibitor</keyword>
<dbReference type="SMART" id="SM00184">
    <property type="entry name" value="RING"/>
    <property type="match status" value="1"/>
</dbReference>
<evidence type="ECO:0000256" key="9">
    <source>
        <dbReference type="ARBA" id="ARBA00022723"/>
    </source>
</evidence>
<keyword evidence="5" id="KW-0963">Cytoplasm</keyword>
<reference evidence="18" key="1">
    <citation type="submission" date="2025-08" db="UniProtKB">
        <authorList>
            <consortium name="RefSeq"/>
        </authorList>
    </citation>
    <scope>IDENTIFICATION</scope>
</reference>
<keyword evidence="9" id="KW-0479">Metal-binding</keyword>
<evidence type="ECO:0000256" key="12">
    <source>
        <dbReference type="ARBA" id="ARBA00022833"/>
    </source>
</evidence>
<dbReference type="FunFam" id="1.10.1170.10:FF:000002">
    <property type="entry name" value="Baculoviral IAP repeat containing 7"/>
    <property type="match status" value="1"/>
</dbReference>
<dbReference type="GO" id="GO:0061630">
    <property type="term" value="F:ubiquitin protein ligase activity"/>
    <property type="evidence" value="ECO:0007669"/>
    <property type="project" value="UniProtKB-EC"/>
</dbReference>
<dbReference type="InParanoid" id="A0A2U3WMI2"/>
<comment type="similarity">
    <text evidence="3">Belongs to the IAP family.</text>
</comment>
<dbReference type="GO" id="GO:0043027">
    <property type="term" value="F:cysteine-type endopeptidase inhibitor activity involved in apoptotic process"/>
    <property type="evidence" value="ECO:0007669"/>
    <property type="project" value="TreeGrafter"/>
</dbReference>
<proteinExistence type="inferred from homology"/>
<accession>A0A2U3WMI2</accession>
<evidence type="ECO:0000313" key="18">
    <source>
        <dbReference type="RefSeq" id="XP_004410213.1"/>
    </source>
</evidence>
<dbReference type="PANTHER" id="PTHR10044">
    <property type="entry name" value="INHIBITOR OF APOPTOSIS"/>
    <property type="match status" value="1"/>
</dbReference>
<dbReference type="GeneID" id="101368853"/>
<dbReference type="RefSeq" id="XP_004410213.1">
    <property type="nucleotide sequence ID" value="XM_004410156.1"/>
</dbReference>
<feature type="compositionally biased region" description="Basic and acidic residues" evidence="15">
    <location>
        <begin position="353"/>
        <end position="376"/>
    </location>
</feature>
<sequence length="430" mass="46835">MTRSEGSLFHVAGGSDLGLEQVLTPGQQWGTPCLPRKAEVPSQAQGESSGAPGRSPRWGIRGQDCAALTAQLLEAKGPAVPRRGPGLRSPEAGWLGTFRDWLPWALSLLQDRHIVGQGTCCAVSWGGQDHMDGQILGQLRPLAEQEEEEEVGARAAPSARPAFPGMGSEELRLASFYDWPLTTVVRPEVLAAAGFFHTGQQDKVRCFFCYGGLQSWEQGDDPWTEHAKWFPRCEFLLQTKGRDFVCSVQEACCHLPGSWDRPEEPEDGAPAPPSGAGGSQEWSAWSRCPAVRAVLRMGFGPSRVQQLLQRRYRWAVPAGISASQLVADLLQEEEGGQVTVARAPVHTGPELPTPRREVQSEGAREPGARDTEEQLPSLREERTCKVCWDRAVGTVLVPCGHLVCAACAPALQLCPICRAPIRSRVRTFLP</sequence>
<name>A0A2U3WMI2_ODORO</name>
<dbReference type="GO" id="GO:0030414">
    <property type="term" value="F:peptidase inhibitor activity"/>
    <property type="evidence" value="ECO:0007669"/>
    <property type="project" value="UniProtKB-KW"/>
</dbReference>
<comment type="subcellular location">
    <subcellularLocation>
        <location evidence="2">Cytoplasm</location>
    </subcellularLocation>
</comment>
<protein>
    <recommendedName>
        <fullName evidence="4">RING-type E3 ubiquitin transferase</fullName>
        <ecNumber evidence="4">2.3.2.27</ecNumber>
    </recommendedName>
</protein>
<dbReference type="Gene3D" id="1.10.533.10">
    <property type="entry name" value="Death Domain, Fas"/>
    <property type="match status" value="1"/>
</dbReference>
<dbReference type="Pfam" id="PF00653">
    <property type="entry name" value="BIR"/>
    <property type="match status" value="1"/>
</dbReference>
<evidence type="ECO:0000256" key="14">
    <source>
        <dbReference type="PROSITE-ProRule" id="PRU00175"/>
    </source>
</evidence>
<dbReference type="InterPro" id="IPR001370">
    <property type="entry name" value="BIR_rpt"/>
</dbReference>
<dbReference type="Gene3D" id="1.10.8.10">
    <property type="entry name" value="DNA helicase RuvA subunit, C-terminal domain"/>
    <property type="match status" value="1"/>
</dbReference>
<dbReference type="FunFam" id="3.30.40.10:FF:000184">
    <property type="entry name" value="Baculoviral IAP repeat containing 2"/>
    <property type="match status" value="1"/>
</dbReference>
<dbReference type="PANTHER" id="PTHR10044:SF163">
    <property type="entry name" value="BACULOVIRAL IAP REPEAT-CONTAINING PROTEIN 7"/>
    <property type="match status" value="1"/>
</dbReference>
<dbReference type="InterPro" id="IPR050784">
    <property type="entry name" value="IAP"/>
</dbReference>
<evidence type="ECO:0000256" key="1">
    <source>
        <dbReference type="ARBA" id="ARBA00000900"/>
    </source>
</evidence>
<organism evidence="17 18">
    <name type="scientific">Odobenus rosmarus divergens</name>
    <name type="common">Pacific walrus</name>
    <dbReference type="NCBI Taxonomy" id="9708"/>
    <lineage>
        <taxon>Eukaryota</taxon>
        <taxon>Metazoa</taxon>
        <taxon>Chordata</taxon>
        <taxon>Craniata</taxon>
        <taxon>Vertebrata</taxon>
        <taxon>Euteleostomi</taxon>
        <taxon>Mammalia</taxon>
        <taxon>Eutheria</taxon>
        <taxon>Laurasiatheria</taxon>
        <taxon>Carnivora</taxon>
        <taxon>Caniformia</taxon>
        <taxon>Pinnipedia</taxon>
        <taxon>Odobenidae</taxon>
        <taxon>Odobenus</taxon>
    </lineage>
</organism>
<dbReference type="OrthoDB" id="774873at2759"/>
<dbReference type="InterPro" id="IPR017907">
    <property type="entry name" value="Znf_RING_CS"/>
</dbReference>
<dbReference type="PROSITE" id="PS50143">
    <property type="entry name" value="BIR_REPEAT_2"/>
    <property type="match status" value="1"/>
</dbReference>
<feature type="domain" description="RING-type" evidence="16">
    <location>
        <begin position="384"/>
        <end position="418"/>
    </location>
</feature>
<keyword evidence="13" id="KW-0832">Ubl conjugation</keyword>
<evidence type="ECO:0000313" key="17">
    <source>
        <dbReference type="Proteomes" id="UP000245340"/>
    </source>
</evidence>
<keyword evidence="17" id="KW-1185">Reference proteome</keyword>
<evidence type="ECO:0000256" key="15">
    <source>
        <dbReference type="SAM" id="MobiDB-lite"/>
    </source>
</evidence>
<evidence type="ECO:0000256" key="4">
    <source>
        <dbReference type="ARBA" id="ARBA00012483"/>
    </source>
</evidence>
<evidence type="ECO:0000256" key="11">
    <source>
        <dbReference type="ARBA" id="ARBA00022786"/>
    </source>
</evidence>
<dbReference type="KEGG" id="oro:101368853"/>
<keyword evidence="8" id="KW-0053">Apoptosis</keyword>
<keyword evidence="11" id="KW-0833">Ubl conjugation pathway</keyword>
<dbReference type="CTD" id="79444"/>
<evidence type="ECO:0000256" key="13">
    <source>
        <dbReference type="ARBA" id="ARBA00022843"/>
    </source>
</evidence>
<evidence type="ECO:0000256" key="5">
    <source>
        <dbReference type="ARBA" id="ARBA00022490"/>
    </source>
</evidence>
<dbReference type="SMART" id="SM00238">
    <property type="entry name" value="BIR"/>
    <property type="match status" value="1"/>
</dbReference>
<dbReference type="Gene3D" id="1.10.1170.10">
    <property type="entry name" value="Inhibitor Of Apoptosis Protein (2mihbC-IAP-1), Chain A"/>
    <property type="match status" value="2"/>
</dbReference>
<dbReference type="CDD" id="cd16713">
    <property type="entry name" value="RING-HC_BIRC2_3_7"/>
    <property type="match status" value="1"/>
</dbReference>
<dbReference type="CDD" id="cd00022">
    <property type="entry name" value="BIR"/>
    <property type="match status" value="1"/>
</dbReference>
<dbReference type="GO" id="GO:0031398">
    <property type="term" value="P:positive regulation of protein ubiquitination"/>
    <property type="evidence" value="ECO:0007669"/>
    <property type="project" value="TreeGrafter"/>
</dbReference>
<evidence type="ECO:0000259" key="16">
    <source>
        <dbReference type="PROSITE" id="PS50089"/>
    </source>
</evidence>
<evidence type="ECO:0000256" key="8">
    <source>
        <dbReference type="ARBA" id="ARBA00022703"/>
    </source>
</evidence>
<dbReference type="PROSITE" id="PS00518">
    <property type="entry name" value="ZF_RING_1"/>
    <property type="match status" value="1"/>
</dbReference>
<feature type="region of interest" description="Disordered" evidence="15">
    <location>
        <begin position="28"/>
        <end position="60"/>
    </location>
</feature>
<evidence type="ECO:0000256" key="10">
    <source>
        <dbReference type="ARBA" id="ARBA00022771"/>
    </source>
</evidence>
<dbReference type="Proteomes" id="UP000245340">
    <property type="component" value="Unplaced"/>
</dbReference>
<feature type="region of interest" description="Disordered" evidence="15">
    <location>
        <begin position="345"/>
        <end position="376"/>
    </location>
</feature>
<dbReference type="GO" id="GO:0005737">
    <property type="term" value="C:cytoplasm"/>
    <property type="evidence" value="ECO:0007669"/>
    <property type="project" value="UniProtKB-SubCell"/>
</dbReference>
<keyword evidence="10 14" id="KW-0863">Zinc-finger</keyword>
<dbReference type="GO" id="GO:0006915">
    <property type="term" value="P:apoptotic process"/>
    <property type="evidence" value="ECO:0007669"/>
    <property type="project" value="UniProtKB-KW"/>
</dbReference>
<evidence type="ECO:0000256" key="6">
    <source>
        <dbReference type="ARBA" id="ARBA00022679"/>
    </source>
</evidence>
<comment type="catalytic activity">
    <reaction evidence="1">
        <text>S-ubiquitinyl-[E2 ubiquitin-conjugating enzyme]-L-cysteine + [acceptor protein]-L-lysine = [E2 ubiquitin-conjugating enzyme]-L-cysteine + N(6)-ubiquitinyl-[acceptor protein]-L-lysine.</text>
        <dbReference type="EC" id="2.3.2.27"/>
    </reaction>
</comment>
<dbReference type="SUPFAM" id="SSF57924">
    <property type="entry name" value="Inhibitor of apoptosis (IAP) repeat"/>
    <property type="match status" value="1"/>
</dbReference>
<evidence type="ECO:0000256" key="3">
    <source>
        <dbReference type="ARBA" id="ARBA00006672"/>
    </source>
</evidence>
<dbReference type="GO" id="GO:0043066">
    <property type="term" value="P:negative regulation of apoptotic process"/>
    <property type="evidence" value="ECO:0007669"/>
    <property type="project" value="TreeGrafter"/>
</dbReference>
<keyword evidence="6" id="KW-0808">Transferase</keyword>
<dbReference type="GO" id="GO:0008270">
    <property type="term" value="F:zinc ion binding"/>
    <property type="evidence" value="ECO:0007669"/>
    <property type="project" value="UniProtKB-KW"/>
</dbReference>
<dbReference type="GO" id="GO:0051726">
    <property type="term" value="P:regulation of cell cycle"/>
    <property type="evidence" value="ECO:0007669"/>
    <property type="project" value="TreeGrafter"/>
</dbReference>
<dbReference type="STRING" id="9708.A0A2U3WMI2"/>
<evidence type="ECO:0000256" key="2">
    <source>
        <dbReference type="ARBA" id="ARBA00004496"/>
    </source>
</evidence>
<dbReference type="GO" id="GO:0005634">
    <property type="term" value="C:nucleus"/>
    <property type="evidence" value="ECO:0007669"/>
    <property type="project" value="TreeGrafter"/>
</dbReference>
<keyword evidence="12" id="KW-0862">Zinc</keyword>
<evidence type="ECO:0000256" key="7">
    <source>
        <dbReference type="ARBA" id="ARBA00022690"/>
    </source>
</evidence>
<dbReference type="PROSITE" id="PS50089">
    <property type="entry name" value="ZF_RING_2"/>
    <property type="match status" value="1"/>
</dbReference>
<dbReference type="AlphaFoldDB" id="A0A2U3WMI2"/>
<dbReference type="FunFam" id="1.10.1170.10:FF:000003">
    <property type="entry name" value="E3 ubiquitin-protein ligase XIAP"/>
    <property type="match status" value="1"/>
</dbReference>
<gene>
    <name evidence="18" type="primary">BIRC7</name>
</gene>
<feature type="region of interest" description="Disordered" evidence="15">
    <location>
        <begin position="258"/>
        <end position="282"/>
    </location>
</feature>
<dbReference type="InterPro" id="IPR001841">
    <property type="entry name" value="Znf_RING"/>
</dbReference>